<dbReference type="CDD" id="cd00814">
    <property type="entry name" value="MetRS_core"/>
    <property type="match status" value="1"/>
</dbReference>
<dbReference type="PANTHER" id="PTHR43326:SF1">
    <property type="entry name" value="METHIONINE--TRNA LIGASE, MITOCHONDRIAL"/>
    <property type="match status" value="1"/>
</dbReference>
<dbReference type="OrthoDB" id="9810191at2"/>
<evidence type="ECO:0000256" key="4">
    <source>
        <dbReference type="ARBA" id="ARBA00022840"/>
    </source>
</evidence>
<organism evidence="9 10">
    <name type="scientific">Rhizobium leguminosarum bv. trifolii WSM2297</name>
    <dbReference type="NCBI Taxonomy" id="754762"/>
    <lineage>
        <taxon>Bacteria</taxon>
        <taxon>Pseudomonadati</taxon>
        <taxon>Pseudomonadota</taxon>
        <taxon>Alphaproteobacteria</taxon>
        <taxon>Hyphomicrobiales</taxon>
        <taxon>Rhizobiaceae</taxon>
        <taxon>Rhizobium/Agrobacterium group</taxon>
        <taxon>Rhizobium</taxon>
    </lineage>
</organism>
<dbReference type="Gene3D" id="2.170.220.10">
    <property type="match status" value="1"/>
</dbReference>
<dbReference type="Gene3D" id="1.10.730.10">
    <property type="entry name" value="Isoleucyl-tRNA Synthetase, Domain 1"/>
    <property type="match status" value="1"/>
</dbReference>
<dbReference type="InterPro" id="IPR015413">
    <property type="entry name" value="Methionyl/Leucyl_tRNA_Synth"/>
</dbReference>
<keyword evidence="6 7" id="KW-0030">Aminoacyl-tRNA synthetase</keyword>
<name>J0CST4_RHILT</name>
<keyword evidence="5 7" id="KW-0648">Protein biosynthesis</keyword>
<evidence type="ECO:0000313" key="9">
    <source>
        <dbReference type="EMBL" id="EJC82850.1"/>
    </source>
</evidence>
<dbReference type="EMBL" id="JH719395">
    <property type="protein sequence ID" value="EJC82850.1"/>
    <property type="molecule type" value="Genomic_DNA"/>
</dbReference>
<dbReference type="PANTHER" id="PTHR43326">
    <property type="entry name" value="METHIONYL-TRNA SYNTHETASE"/>
    <property type="match status" value="1"/>
</dbReference>
<dbReference type="InterPro" id="IPR041872">
    <property type="entry name" value="Anticodon_Met"/>
</dbReference>
<dbReference type="Gene3D" id="3.40.50.620">
    <property type="entry name" value="HUPs"/>
    <property type="match status" value="1"/>
</dbReference>
<sequence>MNKIYLTTSIPYVNAAPHVGFALELVQADAYARHFRLLGHDLRFQCGTDDNSLKNVRAAEAAGLQVRDFVNANADRFERLGRRLDISNEEFVHTSRDPRHVACVHALWRACAENGDLYRKAYEGLYCVGCEQFYEPSELDDGRCPEHGIALEIVREENWFFRLSRYGGRLLELIETGEFRIVPAHRRNEVLALLRRGLTDISVSRSAERARGWGVAVPDSDGADGGEVVYVWFDALANYLTGLGHGADEALVQPYWHGGERIHVVGKGISKFHAIYWPAILLSAGLPPPSSLLVHGYVTVDGRKIGKSAGNGIDPEGIIDTYGTPDALRYYLLRHIRSGDDGDFSAERLEAAWSDELAGQLGNLANRVLALLDRSFGGIVPAVPDTEFVQQALRLPGKVAEAFDAYELHVGLTDIFEFIGEANRRFTKRAPWADAKALLGDAAPEDRKATAERLGACLAEQVFGLAIVARCLLPFLPGSAAKLHSRLGIASPRLYRDPMIVSGVKSRCTSRALSAKSGCLCVSGPRENILRCKSAAQESVMKLSYWGHCRSRNNNLLF</sequence>
<reference evidence="9 10" key="1">
    <citation type="submission" date="2012-02" db="EMBL/GenBank/DDBJ databases">
        <title>Improved High-Quality Draft Sequence of Rhizobium leguminosarum bv. trifolii WSM2297.</title>
        <authorList>
            <consortium name="US DOE Joint Genome Institute"/>
            <person name="Lucas S."/>
            <person name="Han J."/>
            <person name="Lapidus A."/>
            <person name="Cheng J.-F."/>
            <person name="Goodwin L."/>
            <person name="Pitluck S."/>
            <person name="Peters L."/>
            <person name="Ovchinnikova G."/>
            <person name="Zhang X."/>
            <person name="Detter J.C."/>
            <person name="Han C."/>
            <person name="Tapia R."/>
            <person name="Land M."/>
            <person name="Hauser L."/>
            <person name="Kyrpides N."/>
            <person name="Ivanova N."/>
            <person name="Pagani I."/>
            <person name="Brau L."/>
            <person name="Yates R."/>
            <person name="O'Hara G."/>
            <person name="Rui T."/>
            <person name="Howieson J."/>
            <person name="Reeve W."/>
            <person name="Woyke T."/>
        </authorList>
    </citation>
    <scope>NUCLEOTIDE SEQUENCE [LARGE SCALE GENOMIC DNA]</scope>
    <source>
        <strain evidence="9 10">WSM2297</strain>
    </source>
</reference>
<evidence type="ECO:0000313" key="10">
    <source>
        <dbReference type="Proteomes" id="UP000005732"/>
    </source>
</evidence>
<proteinExistence type="inferred from homology"/>
<dbReference type="InterPro" id="IPR033911">
    <property type="entry name" value="MetRS_core"/>
</dbReference>
<dbReference type="PRINTS" id="PR01041">
    <property type="entry name" value="TRNASYNTHMET"/>
</dbReference>
<dbReference type="Pfam" id="PF09334">
    <property type="entry name" value="tRNA-synt_1g"/>
    <property type="match status" value="1"/>
</dbReference>
<feature type="domain" description="Methionyl/Leucyl tRNA synthetase" evidence="8">
    <location>
        <begin position="130"/>
        <end position="369"/>
    </location>
</feature>
<evidence type="ECO:0000256" key="6">
    <source>
        <dbReference type="ARBA" id="ARBA00023146"/>
    </source>
</evidence>
<evidence type="ECO:0000256" key="1">
    <source>
        <dbReference type="ARBA" id="ARBA00012838"/>
    </source>
</evidence>
<dbReference type="SUPFAM" id="SSF52374">
    <property type="entry name" value="Nucleotidylyl transferase"/>
    <property type="match status" value="1"/>
</dbReference>
<dbReference type="Proteomes" id="UP000005732">
    <property type="component" value="Unassembled WGS sequence"/>
</dbReference>
<evidence type="ECO:0000256" key="7">
    <source>
        <dbReference type="RuleBase" id="RU363039"/>
    </source>
</evidence>
<keyword evidence="2 7" id="KW-0436">Ligase</keyword>
<evidence type="ECO:0000256" key="5">
    <source>
        <dbReference type="ARBA" id="ARBA00022917"/>
    </source>
</evidence>
<evidence type="ECO:0000256" key="2">
    <source>
        <dbReference type="ARBA" id="ARBA00022598"/>
    </source>
</evidence>
<dbReference type="SUPFAM" id="SSF47323">
    <property type="entry name" value="Anticodon-binding domain of a subclass of class I aminoacyl-tRNA synthetases"/>
    <property type="match status" value="1"/>
</dbReference>
<dbReference type="InterPro" id="IPR023457">
    <property type="entry name" value="Met-tRNA_synth_2"/>
</dbReference>
<dbReference type="GO" id="GO:0006431">
    <property type="term" value="P:methionyl-tRNA aminoacylation"/>
    <property type="evidence" value="ECO:0007669"/>
    <property type="project" value="InterPro"/>
</dbReference>
<comment type="similarity">
    <text evidence="7">Belongs to the class-I aminoacyl-tRNA synthetase family.</text>
</comment>
<dbReference type="AlphaFoldDB" id="J0CST4"/>
<dbReference type="GO" id="GO:0004825">
    <property type="term" value="F:methionine-tRNA ligase activity"/>
    <property type="evidence" value="ECO:0007669"/>
    <property type="project" value="UniProtKB-EC"/>
</dbReference>
<dbReference type="InterPro" id="IPR014729">
    <property type="entry name" value="Rossmann-like_a/b/a_fold"/>
</dbReference>
<dbReference type="HOGENOM" id="CLU_009710_9_2_5"/>
<dbReference type="InterPro" id="IPR009080">
    <property type="entry name" value="tRNAsynth_Ia_anticodon-bd"/>
</dbReference>
<dbReference type="GO" id="GO:0005524">
    <property type="term" value="F:ATP binding"/>
    <property type="evidence" value="ECO:0007669"/>
    <property type="project" value="UniProtKB-KW"/>
</dbReference>
<keyword evidence="4 7" id="KW-0067">ATP-binding</keyword>
<dbReference type="EC" id="6.1.1.10" evidence="1"/>
<dbReference type="CDD" id="cd07957">
    <property type="entry name" value="Anticodon_Ia_Met"/>
    <property type="match status" value="1"/>
</dbReference>
<evidence type="ECO:0000256" key="3">
    <source>
        <dbReference type="ARBA" id="ARBA00022741"/>
    </source>
</evidence>
<protein>
    <recommendedName>
        <fullName evidence="1">methionine--tRNA ligase</fullName>
        <ecNumber evidence="1">6.1.1.10</ecNumber>
    </recommendedName>
</protein>
<keyword evidence="3 7" id="KW-0547">Nucleotide-binding</keyword>
<evidence type="ECO:0000259" key="8">
    <source>
        <dbReference type="Pfam" id="PF09334"/>
    </source>
</evidence>
<accession>J0CST4</accession>
<gene>
    <name evidence="9" type="ORF">Rleg4DRAFT_4580</name>
</gene>